<name>A0ACA9KM34_9GLOM</name>
<keyword evidence="2" id="KW-1185">Reference proteome</keyword>
<organism evidence="1 2">
    <name type="scientific">Dentiscutata heterogama</name>
    <dbReference type="NCBI Taxonomy" id="1316150"/>
    <lineage>
        <taxon>Eukaryota</taxon>
        <taxon>Fungi</taxon>
        <taxon>Fungi incertae sedis</taxon>
        <taxon>Mucoromycota</taxon>
        <taxon>Glomeromycotina</taxon>
        <taxon>Glomeromycetes</taxon>
        <taxon>Diversisporales</taxon>
        <taxon>Gigasporaceae</taxon>
        <taxon>Dentiscutata</taxon>
    </lineage>
</organism>
<sequence>MECPREFAINEINTALKGTVDVECKVPQPNVIILEAKPEPHSNYAVHKTSEIYIKDLELNQEDSLDIA</sequence>
<protein>
    <submittedName>
        <fullName evidence="1">13431_t:CDS:1</fullName>
    </submittedName>
</protein>
<gene>
    <name evidence="1" type="ORF">DHETER_LOCUS2144</name>
</gene>
<accession>A0ACA9KM34</accession>
<comment type="caution">
    <text evidence="1">The sequence shown here is derived from an EMBL/GenBank/DDBJ whole genome shotgun (WGS) entry which is preliminary data.</text>
</comment>
<reference evidence="1" key="1">
    <citation type="submission" date="2021-06" db="EMBL/GenBank/DDBJ databases">
        <authorList>
            <person name="Kallberg Y."/>
            <person name="Tangrot J."/>
            <person name="Rosling A."/>
        </authorList>
    </citation>
    <scope>NUCLEOTIDE SEQUENCE</scope>
    <source>
        <strain evidence="1">IL203A</strain>
    </source>
</reference>
<dbReference type="Proteomes" id="UP000789702">
    <property type="component" value="Unassembled WGS sequence"/>
</dbReference>
<evidence type="ECO:0000313" key="2">
    <source>
        <dbReference type="Proteomes" id="UP000789702"/>
    </source>
</evidence>
<proteinExistence type="predicted"/>
<dbReference type="EMBL" id="CAJVPU010001471">
    <property type="protein sequence ID" value="CAG8481485.1"/>
    <property type="molecule type" value="Genomic_DNA"/>
</dbReference>
<evidence type="ECO:0000313" key="1">
    <source>
        <dbReference type="EMBL" id="CAG8481485.1"/>
    </source>
</evidence>
<feature type="non-terminal residue" evidence="1">
    <location>
        <position position="68"/>
    </location>
</feature>